<comment type="similarity">
    <text evidence="3 17">Belongs to the complex I subunit 3 family.</text>
</comment>
<dbReference type="Gene3D" id="1.20.58.1610">
    <property type="entry name" value="NADH:ubiquinone/plastoquinone oxidoreductase, chain 3"/>
    <property type="match status" value="1"/>
</dbReference>
<evidence type="ECO:0000256" key="13">
    <source>
        <dbReference type="ARBA" id="ARBA00023075"/>
    </source>
</evidence>
<evidence type="ECO:0000256" key="3">
    <source>
        <dbReference type="ARBA" id="ARBA00008472"/>
    </source>
</evidence>
<geneLocation type="mitochondrion" evidence="18"/>
<keyword evidence="15 17" id="KW-0472">Membrane</keyword>
<comment type="function">
    <text evidence="17">Core subunit of the mitochondrial membrane respiratory chain NADH dehydrogenase (Complex I) which catalyzes electron transfer from NADH through the respiratory chain, using ubiquinone as an electron acceptor. Essential for the catalytic activity of complex I.</text>
</comment>
<gene>
    <name evidence="18" type="primary">nad3</name>
</gene>
<evidence type="ECO:0000256" key="14">
    <source>
        <dbReference type="ARBA" id="ARBA00023128"/>
    </source>
</evidence>
<evidence type="ECO:0000256" key="9">
    <source>
        <dbReference type="ARBA" id="ARBA00022967"/>
    </source>
</evidence>
<name>A0A166AUA1_9LECA</name>
<feature type="transmembrane region" description="Helical" evidence="17">
    <location>
        <begin position="57"/>
        <end position="79"/>
    </location>
</feature>
<dbReference type="InterPro" id="IPR000440">
    <property type="entry name" value="NADH_UbQ/plastoQ_OxRdtase_su3"/>
</dbReference>
<keyword evidence="14 17" id="KW-0496">Mitochondrion</keyword>
<dbReference type="GO" id="GO:0030964">
    <property type="term" value="C:NADH dehydrogenase complex"/>
    <property type="evidence" value="ECO:0007669"/>
    <property type="project" value="TreeGrafter"/>
</dbReference>
<comment type="function">
    <text evidence="1">Core subunit of the mitochondrial membrane respiratory chain NADH dehydrogenase (Complex I) that is believed to belong to the minimal assembly required for catalysis. Complex I functions in the transfer of electrons from NADH to the respiratory chain. The immediate electron acceptor for the enzyme is believed to be ubiquinone.</text>
</comment>
<evidence type="ECO:0000256" key="6">
    <source>
        <dbReference type="ARBA" id="ARBA00022448"/>
    </source>
</evidence>
<feature type="transmembrane region" description="Helical" evidence="17">
    <location>
        <begin position="6"/>
        <end position="25"/>
    </location>
</feature>
<keyword evidence="7 17" id="KW-0679">Respiratory chain</keyword>
<dbReference type="InterPro" id="IPR038430">
    <property type="entry name" value="NDAH_ubi_oxred_su3_sf"/>
</dbReference>
<dbReference type="RefSeq" id="YP_009251079.1">
    <property type="nucleotide sequence ID" value="NC_030051.1"/>
</dbReference>
<comment type="subcellular location">
    <subcellularLocation>
        <location evidence="2 17">Mitochondrion membrane</location>
        <topology evidence="2 17">Multi-pass membrane protein</topology>
    </subcellularLocation>
</comment>
<feature type="transmembrane region" description="Helical" evidence="17">
    <location>
        <begin position="251"/>
        <end position="279"/>
    </location>
</feature>
<evidence type="ECO:0000256" key="5">
    <source>
        <dbReference type="ARBA" id="ARBA00021007"/>
    </source>
</evidence>
<organism evidence="18">
    <name type="scientific">Lecanora strobilina</name>
    <dbReference type="NCBI Taxonomy" id="1518595"/>
    <lineage>
        <taxon>Eukaryota</taxon>
        <taxon>Fungi</taxon>
        <taxon>Dikarya</taxon>
        <taxon>Ascomycota</taxon>
        <taxon>Pezizomycotina</taxon>
        <taxon>Lecanoromycetes</taxon>
        <taxon>OSLEUM clade</taxon>
        <taxon>Lecanoromycetidae</taxon>
        <taxon>Lecanorales</taxon>
        <taxon>Lecanorineae</taxon>
        <taxon>Lecanoraceae</taxon>
        <taxon>Lecanora</taxon>
    </lineage>
</organism>
<dbReference type="PANTHER" id="PTHR11058">
    <property type="entry name" value="NADH-UBIQUINONE OXIDOREDUCTASE CHAIN 3"/>
    <property type="match status" value="1"/>
</dbReference>
<dbReference type="GO" id="GO:0008137">
    <property type="term" value="F:NADH dehydrogenase (ubiquinone) activity"/>
    <property type="evidence" value="ECO:0007669"/>
    <property type="project" value="UniProtKB-UniRule"/>
</dbReference>
<evidence type="ECO:0000256" key="17">
    <source>
        <dbReference type="RuleBase" id="RU003640"/>
    </source>
</evidence>
<keyword evidence="8 17" id="KW-0812">Transmembrane</keyword>
<dbReference type="Pfam" id="PF00507">
    <property type="entry name" value="Oxidored_q4"/>
    <property type="match status" value="1"/>
</dbReference>
<feature type="transmembrane region" description="Helical" evidence="17">
    <location>
        <begin position="85"/>
        <end position="107"/>
    </location>
</feature>
<comment type="caution">
    <text evidence="17">Lacks conserved residue(s) required for the propagation of feature annotation.</text>
</comment>
<comment type="catalytic activity">
    <reaction evidence="16 17">
        <text>a ubiquinone + NADH + 5 H(+)(in) = a ubiquinol + NAD(+) + 4 H(+)(out)</text>
        <dbReference type="Rhea" id="RHEA:29091"/>
        <dbReference type="Rhea" id="RHEA-COMP:9565"/>
        <dbReference type="Rhea" id="RHEA-COMP:9566"/>
        <dbReference type="ChEBI" id="CHEBI:15378"/>
        <dbReference type="ChEBI" id="CHEBI:16389"/>
        <dbReference type="ChEBI" id="CHEBI:17976"/>
        <dbReference type="ChEBI" id="CHEBI:57540"/>
        <dbReference type="ChEBI" id="CHEBI:57945"/>
        <dbReference type="EC" id="7.1.1.2"/>
    </reaction>
</comment>
<feature type="transmembrane region" description="Helical" evidence="17">
    <location>
        <begin position="211"/>
        <end position="230"/>
    </location>
</feature>
<keyword evidence="10 17" id="KW-0249">Electron transport</keyword>
<keyword evidence="9 17" id="KW-1278">Translocase</keyword>
<dbReference type="EMBL" id="KU308740">
    <property type="protein sequence ID" value="AMZ84233.1"/>
    <property type="molecule type" value="Genomic_DNA"/>
</dbReference>
<evidence type="ECO:0000256" key="2">
    <source>
        <dbReference type="ARBA" id="ARBA00004225"/>
    </source>
</evidence>
<evidence type="ECO:0000256" key="11">
    <source>
        <dbReference type="ARBA" id="ARBA00022989"/>
    </source>
</evidence>
<evidence type="ECO:0000256" key="1">
    <source>
        <dbReference type="ARBA" id="ARBA00003257"/>
    </source>
</evidence>
<dbReference type="EC" id="7.1.1.2" evidence="4 17"/>
<evidence type="ECO:0000256" key="12">
    <source>
        <dbReference type="ARBA" id="ARBA00023027"/>
    </source>
</evidence>
<keyword evidence="6 17" id="KW-0813">Transport</keyword>
<dbReference type="GO" id="GO:0031966">
    <property type="term" value="C:mitochondrial membrane"/>
    <property type="evidence" value="ECO:0007669"/>
    <property type="project" value="UniProtKB-SubCell"/>
</dbReference>
<dbReference type="FunFam" id="1.20.58.1610:FF:000009">
    <property type="entry name" value="NADH-ubiquinone oxidoreductase chain 3"/>
    <property type="match status" value="1"/>
</dbReference>
<dbReference type="PANTHER" id="PTHR11058:SF9">
    <property type="entry name" value="NADH-UBIQUINONE OXIDOREDUCTASE CHAIN 3"/>
    <property type="match status" value="1"/>
</dbReference>
<feature type="transmembrane region" description="Helical" evidence="17">
    <location>
        <begin position="317"/>
        <end position="340"/>
    </location>
</feature>
<protein>
    <recommendedName>
        <fullName evidence="5 17">NADH-ubiquinone oxidoreductase chain 3</fullName>
        <ecNumber evidence="4 17">7.1.1.2</ecNumber>
    </recommendedName>
</protein>
<evidence type="ECO:0000256" key="15">
    <source>
        <dbReference type="ARBA" id="ARBA00023136"/>
    </source>
</evidence>
<dbReference type="AlphaFoldDB" id="A0A166AUA1"/>
<accession>A0A166AUA1</accession>
<keyword evidence="11 17" id="KW-1133">Transmembrane helix</keyword>
<keyword evidence="13 17" id="KW-0830">Ubiquinone</keyword>
<feature type="transmembrane region" description="Helical" evidence="17">
    <location>
        <begin position="285"/>
        <end position="305"/>
    </location>
</feature>
<evidence type="ECO:0000256" key="16">
    <source>
        <dbReference type="ARBA" id="ARBA00049551"/>
    </source>
</evidence>
<proteinExistence type="inferred from homology"/>
<evidence type="ECO:0000313" key="18">
    <source>
        <dbReference type="EMBL" id="AMZ84233.1"/>
    </source>
</evidence>
<keyword evidence="12 17" id="KW-0520">NAD</keyword>
<reference evidence="18" key="1">
    <citation type="submission" date="2015-12" db="EMBL/GenBank/DDBJ databases">
        <title>Lecanora stobilina mitochondrion, complete genome.</title>
        <authorList>
            <person name="Massey J.L."/>
            <person name="Tittes S.B."/>
            <person name="Lynch R."/>
            <person name="Tripp E."/>
            <person name="Elmendorf C.K."/>
            <person name="Kane N.C."/>
        </authorList>
    </citation>
    <scope>NUCLEOTIDE SEQUENCE</scope>
</reference>
<evidence type="ECO:0000256" key="8">
    <source>
        <dbReference type="ARBA" id="ARBA00022692"/>
    </source>
</evidence>
<dbReference type="GeneID" id="27438915"/>
<sequence length="367" mass="42890">MSSTIFFFLFIPLLAFILLAVNIILAPHNPYMEKNSAFECGFSSFLGQNRTQFSISFFIFALLFLLFDLEILLVYPYLVSAYTNGIYGLTILLLFLLALTLGFAFELGKKALSIDSRQLTSTSTKVTRDKLNYISTSHVNNNLFLNINRKHYSTTTSRRRNVYCYFTLHCLVSYAKYIVSINYMKWIYSFTAWAHLLYAVTYNSVNMYTLYFFNIVFNMFFYVTHVFIILEDIYLEKGLLYLLDILAIYMYRLFTSFLCNPITILIFLTLYVACLYATYYTSFTLFIFILLVSTAFCILLILVFVYKCKGLKENHPLVYWFLIGILICIFIILCMVSIYYSCKLCIVDGFSLETRGAGRIKQKFRKQ</sequence>
<evidence type="ECO:0000256" key="10">
    <source>
        <dbReference type="ARBA" id="ARBA00022982"/>
    </source>
</evidence>
<evidence type="ECO:0000256" key="7">
    <source>
        <dbReference type="ARBA" id="ARBA00022660"/>
    </source>
</evidence>
<evidence type="ECO:0000256" key="4">
    <source>
        <dbReference type="ARBA" id="ARBA00012944"/>
    </source>
</evidence>